<dbReference type="RefSeq" id="WP_099477441.1">
    <property type="nucleotide sequence ID" value="NZ_CP016809.1"/>
</dbReference>
<organism evidence="1">
    <name type="scientific">Paenibacillus ihbetae</name>
    <dbReference type="NCBI Taxonomy" id="1870820"/>
    <lineage>
        <taxon>Bacteria</taxon>
        <taxon>Bacillati</taxon>
        <taxon>Bacillota</taxon>
        <taxon>Bacilli</taxon>
        <taxon>Bacillales</taxon>
        <taxon>Paenibacillaceae</taxon>
        <taxon>Paenibacillus</taxon>
    </lineage>
</organism>
<dbReference type="AlphaFoldDB" id="A0A1B2DYL1"/>
<accession>A0A1B2DYL1</accession>
<dbReference type="EMBL" id="CP016809">
    <property type="protein sequence ID" value="ANY72820.1"/>
    <property type="molecule type" value="Genomic_DNA"/>
</dbReference>
<reference evidence="1" key="1">
    <citation type="submission" date="2016-08" db="EMBL/GenBank/DDBJ databases">
        <title>Complete Genome Seqeunce of Paenibacillus sp. nov. IHBB 9852 from high altitute lake of Indian trans-Himalayas.</title>
        <authorList>
            <person name="Kiran S."/>
            <person name="Swarnkar M.K."/>
            <person name="Rana A."/>
            <person name="Tewari R."/>
            <person name="Gulati A."/>
        </authorList>
    </citation>
    <scope>NUCLEOTIDE SEQUENCE [LARGE SCALE GENOMIC DNA]</scope>
    <source>
        <strain evidence="1">IHBB 9852</strain>
    </source>
</reference>
<evidence type="ECO:0000313" key="1">
    <source>
        <dbReference type="EMBL" id="ANY72820.1"/>
    </source>
</evidence>
<gene>
    <name evidence="1" type="ORF">BBD41_09600</name>
</gene>
<dbReference type="InterPro" id="IPR049799">
    <property type="entry name" value="SitI3-like"/>
</dbReference>
<sequence>MAIEYSLKTEQKISESCLLQELASMGYKNIDVIDIPKGIKISQFEKSLGLSVYLTESGEYPYNAYDTQFLSSEFVYESTLSIRFINNLYNNESFKFALSLVFNLMKNNNSNALFLSNGDNELSFFTKGHVYLDNSSHVWDNGYFTEILKGYRYSNFDRKFID</sequence>
<proteinExistence type="predicted"/>
<dbReference type="KEGG" id="pib:BBD41_09600"/>
<name>A0A1B2DYL1_9BACL</name>
<protein>
    <submittedName>
        <fullName evidence="1">Uncharacterized protein</fullName>
    </submittedName>
</protein>
<dbReference type="NCBIfam" id="NF040657">
    <property type="entry name" value="immun_SitI3"/>
    <property type="match status" value="1"/>
</dbReference>